<keyword evidence="5" id="KW-1185">Reference proteome</keyword>
<feature type="transmembrane region" description="Helical" evidence="2">
    <location>
        <begin position="460"/>
        <end position="483"/>
    </location>
</feature>
<accession>A0A840PN87</accession>
<proteinExistence type="predicted"/>
<feature type="transmembrane region" description="Helical" evidence="2">
    <location>
        <begin position="531"/>
        <end position="550"/>
    </location>
</feature>
<feature type="compositionally biased region" description="Low complexity" evidence="1">
    <location>
        <begin position="24"/>
        <end position="49"/>
    </location>
</feature>
<feature type="transmembrane region" description="Helical" evidence="2">
    <location>
        <begin position="429"/>
        <end position="448"/>
    </location>
</feature>
<dbReference type="SUPFAM" id="SSF53649">
    <property type="entry name" value="Alkaline phosphatase-like"/>
    <property type="match status" value="1"/>
</dbReference>
<feature type="transmembrane region" description="Helical" evidence="2">
    <location>
        <begin position="644"/>
        <end position="667"/>
    </location>
</feature>
<dbReference type="EMBL" id="JACHGN010000027">
    <property type="protein sequence ID" value="MBB5139160.1"/>
    <property type="molecule type" value="Genomic_DNA"/>
</dbReference>
<keyword evidence="3" id="KW-0732">Signal</keyword>
<feature type="region of interest" description="Disordered" evidence="1">
    <location>
        <begin position="24"/>
        <end position="62"/>
    </location>
</feature>
<feature type="transmembrane region" description="Helical" evidence="2">
    <location>
        <begin position="703"/>
        <end position="721"/>
    </location>
</feature>
<evidence type="ECO:0000313" key="4">
    <source>
        <dbReference type="EMBL" id="MBB5139160.1"/>
    </source>
</evidence>
<feature type="transmembrane region" description="Helical" evidence="2">
    <location>
        <begin position="679"/>
        <end position="697"/>
    </location>
</feature>
<feature type="transmembrane region" description="Helical" evidence="2">
    <location>
        <begin position="503"/>
        <end position="524"/>
    </location>
</feature>
<organism evidence="4 5">
    <name type="scientific">Thermocatellispora tengchongensis</name>
    <dbReference type="NCBI Taxonomy" id="1073253"/>
    <lineage>
        <taxon>Bacteria</taxon>
        <taxon>Bacillati</taxon>
        <taxon>Actinomycetota</taxon>
        <taxon>Actinomycetes</taxon>
        <taxon>Streptosporangiales</taxon>
        <taxon>Streptosporangiaceae</taxon>
        <taxon>Thermocatellispora</taxon>
    </lineage>
</organism>
<name>A0A840PN87_9ACTN</name>
<gene>
    <name evidence="4" type="ORF">HNP84_008923</name>
</gene>
<evidence type="ECO:0000256" key="1">
    <source>
        <dbReference type="SAM" id="MobiDB-lite"/>
    </source>
</evidence>
<protein>
    <submittedName>
        <fullName evidence="4">Uncharacterized protein</fullName>
    </submittedName>
</protein>
<comment type="caution">
    <text evidence="4">The sequence shown here is derived from an EMBL/GenBank/DDBJ whole genome shotgun (WGS) entry which is preliminary data.</text>
</comment>
<evidence type="ECO:0000256" key="2">
    <source>
        <dbReference type="SAM" id="Phobius"/>
    </source>
</evidence>
<dbReference type="Proteomes" id="UP000578449">
    <property type="component" value="Unassembled WGS sequence"/>
</dbReference>
<feature type="transmembrane region" description="Helical" evidence="2">
    <location>
        <begin position="580"/>
        <end position="600"/>
    </location>
</feature>
<dbReference type="RefSeq" id="WP_185055990.1">
    <property type="nucleotide sequence ID" value="NZ_BAABIX010000016.1"/>
</dbReference>
<dbReference type="AlphaFoldDB" id="A0A840PN87"/>
<sequence>MRRTLSAFALLLGMLLATPAPAGAATTHDASAQPTAAARAETGAPRAHAGATGSRAEADAARVQAGHADGRVALVGVPGLRWSDLSERETPNLWRLAGRSALGSLSVRAVGRVTCPYDGWLTVSAGVRSAVGYWCGPPPAPEPSADGGAVIPDYGYLHAVAGQKHAGTLGEALRAAGQCGVAIGPGAGLALADRAGRIGVYAASLADLRPGALTRCRVVAADVDDLIRPYLATGTLSRTPEPLTAAQRAVALRQADAKVGAVLAALPAGTEVLLAGLADHDSEPHLRAAMLERPGAAGRLLGAASTHREDITILPDITATLLTGAGVQVPANVVGTPWRVADTRTGPVAEAVAALDGADVAGQTIRRLGGGFFTALAVLQVLFYAVAFFLLRRRRALDWLRSAALVLASLPVATYLVNLTPWGQAGMPLLALVGGILGCAVVLGAVALSGPWRERPLGPLAVVTGVTAAVLAGDLLTGTTLQLNSVMGYTAVVGARYYGLGNIPFALLATSVLLTATVLAHWLIGRGRRDLAVGCIVALGGLAMILGGWPGVGSDFGGVIAFVPGIAVTAMMIAGRRLSLVKLAAFCVAGGVIVMAIAYLDYLRPPGSQTHLGRFVGQVFSGEALEVIGRKLSAMLGTLLSPNLMPIVLAAAAFLVFAVLRPGAATAGVLPAAFERTPALRAGFVGTLVSGVVGMLVNDSGAAVLSMALALAVPLVLSVGIKGLDDPASRPAEDPVTPVAPATT</sequence>
<feature type="transmembrane region" description="Helical" evidence="2">
    <location>
        <begin position="403"/>
        <end position="423"/>
    </location>
</feature>
<keyword evidence="2" id="KW-0812">Transmembrane</keyword>
<dbReference type="InterPro" id="IPR017850">
    <property type="entry name" value="Alkaline_phosphatase_core_sf"/>
</dbReference>
<feature type="signal peptide" evidence="3">
    <location>
        <begin position="1"/>
        <end position="24"/>
    </location>
</feature>
<evidence type="ECO:0000313" key="5">
    <source>
        <dbReference type="Proteomes" id="UP000578449"/>
    </source>
</evidence>
<feature type="chain" id="PRO_5032648078" evidence="3">
    <location>
        <begin position="25"/>
        <end position="744"/>
    </location>
</feature>
<feature type="transmembrane region" description="Helical" evidence="2">
    <location>
        <begin position="372"/>
        <end position="391"/>
    </location>
</feature>
<keyword evidence="2" id="KW-0472">Membrane</keyword>
<evidence type="ECO:0000256" key="3">
    <source>
        <dbReference type="SAM" id="SignalP"/>
    </source>
</evidence>
<keyword evidence="2" id="KW-1133">Transmembrane helix</keyword>
<reference evidence="4 5" key="1">
    <citation type="submission" date="2020-08" db="EMBL/GenBank/DDBJ databases">
        <title>Genomic Encyclopedia of Type Strains, Phase IV (KMG-IV): sequencing the most valuable type-strain genomes for metagenomic binning, comparative biology and taxonomic classification.</title>
        <authorList>
            <person name="Goeker M."/>
        </authorList>
    </citation>
    <scope>NUCLEOTIDE SEQUENCE [LARGE SCALE GENOMIC DNA]</scope>
    <source>
        <strain evidence="4 5">DSM 45615</strain>
    </source>
</reference>
<feature type="transmembrane region" description="Helical" evidence="2">
    <location>
        <begin position="556"/>
        <end position="573"/>
    </location>
</feature>